<evidence type="ECO:0000256" key="9">
    <source>
        <dbReference type="PROSITE-ProRule" id="PRU00278"/>
    </source>
</evidence>
<keyword evidence="5" id="KW-0143">Chaperone</keyword>
<keyword evidence="4 9" id="KW-0697">Rotamase</keyword>
<evidence type="ECO:0000256" key="8">
    <source>
        <dbReference type="ARBA" id="ARBA00031484"/>
    </source>
</evidence>
<feature type="chain" id="PRO_5017776775" description="Parvulin-like PPIase" evidence="10">
    <location>
        <begin position="25"/>
        <end position="426"/>
    </location>
</feature>
<evidence type="ECO:0000256" key="3">
    <source>
        <dbReference type="ARBA" id="ARBA00022764"/>
    </source>
</evidence>
<name>A0A3D9XDN1_PARVE</name>
<dbReference type="Gene3D" id="3.10.50.40">
    <property type="match status" value="1"/>
</dbReference>
<evidence type="ECO:0000256" key="1">
    <source>
        <dbReference type="ARBA" id="ARBA00018370"/>
    </source>
</evidence>
<evidence type="ECO:0000313" key="12">
    <source>
        <dbReference type="EMBL" id="REF67143.1"/>
    </source>
</evidence>
<dbReference type="Pfam" id="PF09312">
    <property type="entry name" value="SurA_N"/>
    <property type="match status" value="1"/>
</dbReference>
<dbReference type="InterPro" id="IPR027304">
    <property type="entry name" value="Trigger_fact/SurA_dom_sf"/>
</dbReference>
<dbReference type="EMBL" id="QTUJ01000004">
    <property type="protein sequence ID" value="REF67143.1"/>
    <property type="molecule type" value="Genomic_DNA"/>
</dbReference>
<dbReference type="PANTHER" id="PTHR47637:SF1">
    <property type="entry name" value="CHAPERONE SURA"/>
    <property type="match status" value="1"/>
</dbReference>
<protein>
    <recommendedName>
        <fullName evidence="1">Parvulin-like PPIase</fullName>
    </recommendedName>
    <alternativeName>
        <fullName evidence="7">Peptidyl-prolyl cis-trans isomerase plp</fullName>
    </alternativeName>
    <alternativeName>
        <fullName evidence="8">Rotamase plp</fullName>
    </alternativeName>
</protein>
<evidence type="ECO:0000313" key="13">
    <source>
        <dbReference type="Proteomes" id="UP000256941"/>
    </source>
</evidence>
<evidence type="ECO:0000256" key="2">
    <source>
        <dbReference type="ARBA" id="ARBA00022729"/>
    </source>
</evidence>
<keyword evidence="3" id="KW-0574">Periplasm</keyword>
<evidence type="ECO:0000256" key="6">
    <source>
        <dbReference type="ARBA" id="ARBA00023235"/>
    </source>
</evidence>
<sequence>MRRILLGAAMAAMLAAGGVAPAFAQGNPFQPLVYVNDSAVTRYELEQRIRFLQILRAPDADRASAEQALIDDRLRLFAANQMGITASDAQIDAGLAEFAGRANLGVEEFTRALAQAGVEQQTFRDFVAAGIVWREVVRQRLVPQVQVSDAELDQEMQRLIETPRITHVALSELIIPAPPGQEAQAMGLAESLVQSVRSEADFAAAARQHSATPSAEESGRLPWMPLENLPPSLRPIILSMKPGQISQPLTVEGAVVLFFLRDSRGALRPGAREQVLDYVRFRLASLAEANRIAALSDSCADLFVHARGLPPEQIQRQTLPQGQIPAAEALRLAVLDDNETSVVSQGGAAELLMLCKRQSALLASGAAAEAPVAVAVTAEGEAAAAPDPDTLPDREEMRSQIFSRKVGQAADNYLAELRANAIIRRP</sequence>
<dbReference type="Pfam" id="PF00639">
    <property type="entry name" value="Rotamase"/>
    <property type="match status" value="1"/>
</dbReference>
<dbReference type="Gene3D" id="1.10.4030.10">
    <property type="entry name" value="Porin chaperone SurA, peptide-binding domain"/>
    <property type="match status" value="1"/>
</dbReference>
<dbReference type="InterPro" id="IPR050280">
    <property type="entry name" value="OMP_Chaperone_SurA"/>
</dbReference>
<comment type="caution">
    <text evidence="12">The sequence shown here is derived from an EMBL/GenBank/DDBJ whole genome shotgun (WGS) entry which is preliminary data.</text>
</comment>
<organism evidence="12 13">
    <name type="scientific">Paracoccus versutus</name>
    <name type="common">Thiobacillus versutus</name>
    <dbReference type="NCBI Taxonomy" id="34007"/>
    <lineage>
        <taxon>Bacteria</taxon>
        <taxon>Pseudomonadati</taxon>
        <taxon>Pseudomonadota</taxon>
        <taxon>Alphaproteobacteria</taxon>
        <taxon>Rhodobacterales</taxon>
        <taxon>Paracoccaceae</taxon>
        <taxon>Paracoccus</taxon>
    </lineage>
</organism>
<dbReference type="InterPro" id="IPR000297">
    <property type="entry name" value="PPIase_PpiC"/>
</dbReference>
<gene>
    <name evidence="12" type="ORF">BDD41_4161</name>
</gene>
<dbReference type="SUPFAM" id="SSF109998">
    <property type="entry name" value="Triger factor/SurA peptide-binding domain-like"/>
    <property type="match status" value="1"/>
</dbReference>
<proteinExistence type="predicted"/>
<accession>A0A3D9XDN1</accession>
<evidence type="ECO:0000256" key="10">
    <source>
        <dbReference type="SAM" id="SignalP"/>
    </source>
</evidence>
<dbReference type="Proteomes" id="UP000256941">
    <property type="component" value="Unassembled WGS sequence"/>
</dbReference>
<dbReference type="SUPFAM" id="SSF54534">
    <property type="entry name" value="FKBP-like"/>
    <property type="match status" value="1"/>
</dbReference>
<feature type="signal peptide" evidence="10">
    <location>
        <begin position="1"/>
        <end position="24"/>
    </location>
</feature>
<dbReference type="InterPro" id="IPR046357">
    <property type="entry name" value="PPIase_dom_sf"/>
</dbReference>
<keyword evidence="6 9" id="KW-0413">Isomerase</keyword>
<dbReference type="GO" id="GO:0003755">
    <property type="term" value="F:peptidyl-prolyl cis-trans isomerase activity"/>
    <property type="evidence" value="ECO:0007669"/>
    <property type="project" value="UniProtKB-KW"/>
</dbReference>
<reference evidence="12 13" key="1">
    <citation type="submission" date="2018-08" db="EMBL/GenBank/DDBJ databases">
        <title>Genomic Encyclopedia of Archaeal and Bacterial Type Strains, Phase II (KMG-II): from individual species to whole genera.</title>
        <authorList>
            <person name="Goeker M."/>
        </authorList>
    </citation>
    <scope>NUCLEOTIDE SEQUENCE [LARGE SCALE GENOMIC DNA]</scope>
    <source>
        <strain evidence="12 13">DSM 17099</strain>
    </source>
</reference>
<evidence type="ECO:0000256" key="7">
    <source>
        <dbReference type="ARBA" id="ARBA00030642"/>
    </source>
</evidence>
<evidence type="ECO:0000256" key="4">
    <source>
        <dbReference type="ARBA" id="ARBA00023110"/>
    </source>
</evidence>
<evidence type="ECO:0000256" key="5">
    <source>
        <dbReference type="ARBA" id="ARBA00023186"/>
    </source>
</evidence>
<dbReference type="PANTHER" id="PTHR47637">
    <property type="entry name" value="CHAPERONE SURA"/>
    <property type="match status" value="1"/>
</dbReference>
<dbReference type="AlphaFoldDB" id="A0A3D9XDN1"/>
<feature type="domain" description="PpiC" evidence="11">
    <location>
        <begin position="165"/>
        <end position="262"/>
    </location>
</feature>
<evidence type="ECO:0000259" key="11">
    <source>
        <dbReference type="PROSITE" id="PS50198"/>
    </source>
</evidence>
<keyword evidence="2 10" id="KW-0732">Signal</keyword>
<dbReference type="PROSITE" id="PS50198">
    <property type="entry name" value="PPIC_PPIASE_2"/>
    <property type="match status" value="1"/>
</dbReference>
<dbReference type="InterPro" id="IPR015391">
    <property type="entry name" value="SurA_N"/>
</dbReference>